<keyword evidence="2" id="KW-1185">Reference proteome</keyword>
<gene>
    <name evidence="1" type="ORF">EL18_00650</name>
</gene>
<dbReference type="AlphaFoldDB" id="A0A084U9J8"/>
<sequence>MGHSRKSDIPARYGGKNRLTTRDLARFEQAASPALDAITPILLNAKEKADTGELVVLKPWLQARNWSAYYQEKLRE</sequence>
<evidence type="ECO:0000313" key="1">
    <source>
        <dbReference type="EMBL" id="KFB09634.1"/>
    </source>
</evidence>
<reference evidence="1" key="1">
    <citation type="submission" date="2014-05" db="EMBL/GenBank/DDBJ databases">
        <title>Draft Genome Sequence of Nitratireductor basaltis Strain UMTGB225, A Marine Bacterium Isolated from Green Barrel Tunicate.</title>
        <authorList>
            <person name="Gan H.Y."/>
        </authorList>
    </citation>
    <scope>NUCLEOTIDE SEQUENCE [LARGE SCALE GENOMIC DNA]</scope>
    <source>
        <strain evidence="1">UMTGB225</strain>
    </source>
</reference>
<dbReference type="OrthoDB" id="9784724at2"/>
<dbReference type="PATRIC" id="fig|472175.3.peg.667"/>
<accession>A0A084U9J8</accession>
<evidence type="ECO:0000313" key="2">
    <source>
        <dbReference type="Proteomes" id="UP000053675"/>
    </source>
</evidence>
<organism evidence="1 2">
    <name type="scientific">Nitratireductor basaltis</name>
    <dbReference type="NCBI Taxonomy" id="472175"/>
    <lineage>
        <taxon>Bacteria</taxon>
        <taxon>Pseudomonadati</taxon>
        <taxon>Pseudomonadota</taxon>
        <taxon>Alphaproteobacteria</taxon>
        <taxon>Hyphomicrobiales</taxon>
        <taxon>Phyllobacteriaceae</taxon>
        <taxon>Nitratireductor</taxon>
    </lineage>
</organism>
<dbReference type="Proteomes" id="UP000053675">
    <property type="component" value="Unassembled WGS sequence"/>
</dbReference>
<comment type="caution">
    <text evidence="1">The sequence shown here is derived from an EMBL/GenBank/DDBJ whole genome shotgun (WGS) entry which is preliminary data.</text>
</comment>
<dbReference type="EMBL" id="JMQM01000001">
    <property type="protein sequence ID" value="KFB09634.1"/>
    <property type="molecule type" value="Genomic_DNA"/>
</dbReference>
<dbReference type="eggNOG" id="COG0582">
    <property type="taxonomic scope" value="Bacteria"/>
</dbReference>
<proteinExistence type="predicted"/>
<name>A0A084U9J8_9HYPH</name>
<dbReference type="RefSeq" id="WP_036479706.1">
    <property type="nucleotide sequence ID" value="NZ_JMQM01000001.1"/>
</dbReference>
<protein>
    <submittedName>
        <fullName evidence="1">Uncharacterized protein</fullName>
    </submittedName>
</protein>